<dbReference type="AlphaFoldDB" id="A0A6M3L8N2"/>
<sequence>MKTEPKTIRIGPFDYEIRWMDETEEEDARAFGLHNSNTQVIRLARGRKRQRIAVTFLHEILHAFGYLYGPEVKDGMVKEEEQVGACGFGLTAFIRDNPEAWAWFVDLAVREPAAPYERSAKSTA</sequence>
<evidence type="ECO:0000313" key="1">
    <source>
        <dbReference type="EMBL" id="QJA89731.1"/>
    </source>
</evidence>
<name>A0A6M3L8N2_9ZZZZ</name>
<protein>
    <submittedName>
        <fullName evidence="1">Uncharacterized protein</fullName>
    </submittedName>
</protein>
<reference evidence="1" key="1">
    <citation type="submission" date="2020-03" db="EMBL/GenBank/DDBJ databases">
        <title>The deep terrestrial virosphere.</title>
        <authorList>
            <person name="Holmfeldt K."/>
            <person name="Nilsson E."/>
            <person name="Simone D."/>
            <person name="Lopez-Fernandez M."/>
            <person name="Wu X."/>
            <person name="de Brujin I."/>
            <person name="Lundin D."/>
            <person name="Andersson A."/>
            <person name="Bertilsson S."/>
            <person name="Dopson M."/>
        </authorList>
    </citation>
    <scope>NUCLEOTIDE SEQUENCE</scope>
    <source>
        <strain evidence="1">MM415B02512</strain>
    </source>
</reference>
<proteinExistence type="predicted"/>
<accession>A0A6M3L8N2</accession>
<dbReference type="EMBL" id="MT142865">
    <property type="protein sequence ID" value="QJA89731.1"/>
    <property type="molecule type" value="Genomic_DNA"/>
</dbReference>
<gene>
    <name evidence="1" type="ORF">MM415B02512_0004</name>
</gene>
<organism evidence="1">
    <name type="scientific">viral metagenome</name>
    <dbReference type="NCBI Taxonomy" id="1070528"/>
    <lineage>
        <taxon>unclassified sequences</taxon>
        <taxon>metagenomes</taxon>
        <taxon>organismal metagenomes</taxon>
    </lineage>
</organism>